<dbReference type="RefSeq" id="WP_004318570.1">
    <property type="nucleotide sequence ID" value="NZ_CP012543.1"/>
</dbReference>
<dbReference type="AlphaFoldDB" id="A0A6G5QP30"/>
<feature type="transmembrane region" description="Helical" evidence="1">
    <location>
        <begin position="374"/>
        <end position="394"/>
    </location>
</feature>
<evidence type="ECO:0000313" key="2">
    <source>
        <dbReference type="EMBL" id="QCD47513.1"/>
    </source>
</evidence>
<accession>A0A6G5QP30</accession>
<keyword evidence="1" id="KW-0812">Transmembrane</keyword>
<dbReference type="Proteomes" id="UP000502377">
    <property type="component" value="Chromosome"/>
</dbReference>
<proteinExistence type="predicted"/>
<dbReference type="EMBL" id="CP012543">
    <property type="protein sequence ID" value="QCD47513.1"/>
    <property type="molecule type" value="Genomic_DNA"/>
</dbReference>
<evidence type="ECO:0000313" key="3">
    <source>
        <dbReference type="Proteomes" id="UP000502377"/>
    </source>
</evidence>
<dbReference type="KEGG" id="crx:CRECT_1893"/>
<dbReference type="Pfam" id="PF16149">
    <property type="entry name" value="DUF4857"/>
    <property type="match status" value="1"/>
</dbReference>
<organism evidence="2 3">
    <name type="scientific">Campylobacter rectus</name>
    <name type="common">Wolinella recta</name>
    <dbReference type="NCBI Taxonomy" id="203"/>
    <lineage>
        <taxon>Bacteria</taxon>
        <taxon>Pseudomonadati</taxon>
        <taxon>Campylobacterota</taxon>
        <taxon>Epsilonproteobacteria</taxon>
        <taxon>Campylobacterales</taxon>
        <taxon>Campylobacteraceae</taxon>
        <taxon>Campylobacter</taxon>
    </lineage>
</organism>
<keyword evidence="1" id="KW-1133">Transmembrane helix</keyword>
<evidence type="ECO:0000256" key="1">
    <source>
        <dbReference type="SAM" id="Phobius"/>
    </source>
</evidence>
<sequence>MRILKDINFIIITLLIAIFLPLIADSVFNEGKKSVRVYYSETLDKFLLQGYDEVKKEPFFKIGLDNGISLDEFMENLPFKFYSYLLSKNIFPNRFKEWANAEKIRANSQNLNIKPDMFNQKQIPLFTVFESRPKYLKLKFNEFGIRNAKNGLEFINFDTLKLDQNMSIKFNQALSGAGFKFPFKQVYSNPNTKKPFDEGVFLIDDKDEIYHLKMVESKAIAAPTGIKNDSVSFMLITENERKEFYGALVDKDGVKLISYDNYRLIDLVSDDYRPQSSKFQLAITPLSKVVTIENDAGVKAFKLDDNYRVTDKFEYVFDSYGQYESIKSMLFAFEIKKEDGYAYKFGFFEFSSKAFFVNIICFIFIAFRFRKDRALLRSFVVLLTGIYGFIAAFLA</sequence>
<dbReference type="InterPro" id="IPR032333">
    <property type="entry name" value="DUF4857"/>
</dbReference>
<name>A0A6G5QP30_CAMRE</name>
<protein>
    <submittedName>
        <fullName evidence="2">Putative membrane protein</fullName>
    </submittedName>
</protein>
<keyword evidence="1" id="KW-0472">Membrane</keyword>
<feature type="transmembrane region" description="Helical" evidence="1">
    <location>
        <begin position="345"/>
        <end position="367"/>
    </location>
</feature>
<reference evidence="2 3" key="1">
    <citation type="submission" date="2016-07" db="EMBL/GenBank/DDBJ databases">
        <title>Comparative genomics of the Campylobacter concisus group.</title>
        <authorList>
            <person name="Miller W.G."/>
            <person name="Yee E."/>
            <person name="Chapman M.H."/>
            <person name="Huynh S."/>
            <person name="Bono J.L."/>
            <person name="On S.L.W."/>
            <person name="StLeger J."/>
            <person name="Foster G."/>
            <person name="Parker C.T."/>
        </authorList>
    </citation>
    <scope>NUCLEOTIDE SEQUENCE [LARGE SCALE GENOMIC DNA]</scope>
    <source>
        <strain evidence="2 3">ATCC 33238</strain>
    </source>
</reference>
<gene>
    <name evidence="2" type="ORF">CRECT_1893</name>
</gene>